<gene>
    <name evidence="8" type="ORF">CSSPTR1EN2_LOCUS8279</name>
</gene>
<comment type="similarity">
    <text evidence="1">Belongs to the glycosyltransferase 37 family.</text>
</comment>
<dbReference type="PANTHER" id="PTHR31889">
    <property type="entry name" value="FUCOSYLTRANSFERASE 2-RELATED"/>
    <property type="match status" value="1"/>
</dbReference>
<keyword evidence="7" id="KW-0812">Transmembrane</keyword>
<feature type="region of interest" description="Disordered" evidence="6">
    <location>
        <begin position="172"/>
        <end position="201"/>
    </location>
</feature>
<accession>A0ABP0TWG1</accession>
<keyword evidence="7" id="KW-0472">Membrane</keyword>
<dbReference type="EMBL" id="OZ019907">
    <property type="protein sequence ID" value="CAK9206299.1"/>
    <property type="molecule type" value="Genomic_DNA"/>
</dbReference>
<keyword evidence="7" id="KW-1133">Transmembrane helix</keyword>
<dbReference type="Pfam" id="PF03254">
    <property type="entry name" value="XG_FTase"/>
    <property type="match status" value="1"/>
</dbReference>
<protein>
    <recommendedName>
        <fullName evidence="10">Fucosyltransferase</fullName>
    </recommendedName>
</protein>
<keyword evidence="4" id="KW-0325">Glycoprotein</keyword>
<evidence type="ECO:0000256" key="1">
    <source>
        <dbReference type="ARBA" id="ARBA00010481"/>
    </source>
</evidence>
<keyword evidence="2" id="KW-0328">Glycosyltransferase</keyword>
<feature type="transmembrane region" description="Helical" evidence="7">
    <location>
        <begin position="31"/>
        <end position="51"/>
    </location>
</feature>
<sequence length="874" mass="95560">MAPSRVKSSTIHKRGGSVEIMNMRSNARTVSIWPSLWKPVVVFTMILWLTLRWRNVMSREERTIKLEYVVKTSTAAGPDRQQQLAAAAAGGATPAQSIKINASSESTNLKEMQPAAAASSEAQLAAANTLQGHSTAAEAVDDQLDEGCTTNCSKLHVGAAVVDQVHDDAIATNSSPTLDQAPHAMHTEDGSSKTSKEITDQAAPADIQMEEDGSANLSMKLEADTIGNEAGVDFTKSNSKLPAAAELLQTDDDTAKQGLTATHMEKDAGGEMDAKRSMLQAGVVAVHEMLEHRDDTVIETTKLHASVQGLIQEIRAATMRANGGNAVKPLSEAAKKEWHDRNPCVSREKMPSMYTRRKFAKDADPNPAWELVFREYGILHRTCTSQIQNIESYFEEKNTSTGCKFVLCDPTAGSGLGNKILLVTSCFLYAVLTQRVFLVPASTFFCDIMCEPFEGSSWRLPDPHVLGLGSVGNSSFQSMDSFLTAAKDGGHDDHDHSKVSDMLYAVDLSDRMKFQPANRFYCPTEQSLLRNVTWVGLVGCQYIIPKLFTIPTFRPTLESLFPTRMVLTDILRSLMLPVDTIWRAIEEVDTVQPEPQPDRRVGVQIRYFPGDSENHSGLESRIKQCAFENGLLPQQQLQLVTAANTTNLEFSSKRNQSQLETSSPSGVVAAAAATTTTTTTPPLRTQVFIASLYDSFEKSLTMDYLQNPPANGENVTIMQLSRKFEQRFTIEEDAQALVEVILLSFSDEIIVTPMSTFGGVAHAYGALVPWFARKIKWFHEKPEDEVEPTGVPCVRGQTIDPCQHLPQKAFECPHDPEFHGTSVVALAPYFKDCLSEDTASGMQLITGISSPSAASTTTTTTTTTTTSIPTTLTL</sequence>
<dbReference type="PANTHER" id="PTHR31889:SF86">
    <property type="entry name" value="FUCOSYLTRANSFERASE"/>
    <property type="match status" value="1"/>
</dbReference>
<evidence type="ECO:0000256" key="4">
    <source>
        <dbReference type="ARBA" id="ARBA00023180"/>
    </source>
</evidence>
<evidence type="ECO:0000256" key="2">
    <source>
        <dbReference type="ARBA" id="ARBA00022676"/>
    </source>
</evidence>
<dbReference type="InterPro" id="IPR004938">
    <property type="entry name" value="XG_FTase"/>
</dbReference>
<proteinExistence type="inferred from homology"/>
<evidence type="ECO:0000313" key="8">
    <source>
        <dbReference type="EMBL" id="CAK9206299.1"/>
    </source>
</evidence>
<evidence type="ECO:0000256" key="5">
    <source>
        <dbReference type="ARBA" id="ARBA00023316"/>
    </source>
</evidence>
<keyword evidence="5" id="KW-0961">Cell wall biogenesis/degradation</keyword>
<evidence type="ECO:0000313" key="9">
    <source>
        <dbReference type="Proteomes" id="UP001497512"/>
    </source>
</evidence>
<evidence type="ECO:0000256" key="7">
    <source>
        <dbReference type="SAM" id="Phobius"/>
    </source>
</evidence>
<reference evidence="8" key="1">
    <citation type="submission" date="2024-02" db="EMBL/GenBank/DDBJ databases">
        <authorList>
            <consortium name="ELIXIR-Norway"/>
            <consortium name="Elixir Norway"/>
        </authorList>
    </citation>
    <scope>NUCLEOTIDE SEQUENCE</scope>
</reference>
<organism evidence="8 9">
    <name type="scientific">Sphagnum troendelagicum</name>
    <dbReference type="NCBI Taxonomy" id="128251"/>
    <lineage>
        <taxon>Eukaryota</taxon>
        <taxon>Viridiplantae</taxon>
        <taxon>Streptophyta</taxon>
        <taxon>Embryophyta</taxon>
        <taxon>Bryophyta</taxon>
        <taxon>Sphagnophytina</taxon>
        <taxon>Sphagnopsida</taxon>
        <taxon>Sphagnales</taxon>
        <taxon>Sphagnaceae</taxon>
        <taxon>Sphagnum</taxon>
    </lineage>
</organism>
<keyword evidence="3" id="KW-0808">Transferase</keyword>
<dbReference type="Proteomes" id="UP001497512">
    <property type="component" value="Chromosome 15"/>
</dbReference>
<feature type="compositionally biased region" description="Basic and acidic residues" evidence="6">
    <location>
        <begin position="185"/>
        <end position="199"/>
    </location>
</feature>
<name>A0ABP0TWG1_9BRYO</name>
<evidence type="ECO:0008006" key="10">
    <source>
        <dbReference type="Google" id="ProtNLM"/>
    </source>
</evidence>
<evidence type="ECO:0000256" key="3">
    <source>
        <dbReference type="ARBA" id="ARBA00022679"/>
    </source>
</evidence>
<feature type="region of interest" description="Disordered" evidence="6">
    <location>
        <begin position="850"/>
        <end position="874"/>
    </location>
</feature>
<keyword evidence="9" id="KW-1185">Reference proteome</keyword>
<evidence type="ECO:0000256" key="6">
    <source>
        <dbReference type="SAM" id="MobiDB-lite"/>
    </source>
</evidence>